<proteinExistence type="predicted"/>
<name>A0ACB5U381_AMBMO</name>
<sequence>MSTSPSVHQNLSLLLNILIHSVSSSSSTLNSAQSDVYITLTASETIASVSSFRTVYTSSSGTSSRASKYVSPSSSASSNFESEYTDCSPLSGKAQAQCLNKNYGAGLYNGSADSCEAGEISCSPEGDFAICNQGSWVKMPCGDGSTCYAYTSGGSVESSCNYESQKSSFTKRDSALGGFFKRGHRVLGHKHHQH</sequence>
<reference evidence="1" key="1">
    <citation type="submission" date="2023-04" db="EMBL/GenBank/DDBJ databases">
        <title>Ambrosiozyma monospora NBRC 10751.</title>
        <authorList>
            <person name="Ichikawa N."/>
            <person name="Sato H."/>
            <person name="Tonouchi N."/>
        </authorList>
    </citation>
    <scope>NUCLEOTIDE SEQUENCE</scope>
    <source>
        <strain evidence="1">NBRC 10751</strain>
    </source>
</reference>
<keyword evidence="2" id="KW-1185">Reference proteome</keyword>
<dbReference type="EMBL" id="BSXS01011544">
    <property type="protein sequence ID" value="GMF00758.1"/>
    <property type="molecule type" value="Genomic_DNA"/>
</dbReference>
<evidence type="ECO:0000313" key="1">
    <source>
        <dbReference type="EMBL" id="GMF00758.1"/>
    </source>
</evidence>
<comment type="caution">
    <text evidence="1">The sequence shown here is derived from an EMBL/GenBank/DDBJ whole genome shotgun (WGS) entry which is preliminary data.</text>
</comment>
<protein>
    <submittedName>
        <fullName evidence="1">Unnamed protein product</fullName>
    </submittedName>
</protein>
<evidence type="ECO:0000313" key="2">
    <source>
        <dbReference type="Proteomes" id="UP001165064"/>
    </source>
</evidence>
<accession>A0ACB5U381</accession>
<organism evidence="1 2">
    <name type="scientific">Ambrosiozyma monospora</name>
    <name type="common">Yeast</name>
    <name type="synonym">Endomycopsis monosporus</name>
    <dbReference type="NCBI Taxonomy" id="43982"/>
    <lineage>
        <taxon>Eukaryota</taxon>
        <taxon>Fungi</taxon>
        <taxon>Dikarya</taxon>
        <taxon>Ascomycota</taxon>
        <taxon>Saccharomycotina</taxon>
        <taxon>Pichiomycetes</taxon>
        <taxon>Pichiales</taxon>
        <taxon>Pichiaceae</taxon>
        <taxon>Ambrosiozyma</taxon>
    </lineage>
</organism>
<gene>
    <name evidence="1" type="ORF">Amon02_001108400</name>
</gene>
<dbReference type="Proteomes" id="UP001165064">
    <property type="component" value="Unassembled WGS sequence"/>
</dbReference>